<organism evidence="1 2">
    <name type="scientific">Pyrenophora tritici-repentis</name>
    <dbReference type="NCBI Taxonomy" id="45151"/>
    <lineage>
        <taxon>Eukaryota</taxon>
        <taxon>Fungi</taxon>
        <taxon>Dikarya</taxon>
        <taxon>Ascomycota</taxon>
        <taxon>Pezizomycotina</taxon>
        <taxon>Dothideomycetes</taxon>
        <taxon>Pleosporomycetidae</taxon>
        <taxon>Pleosporales</taxon>
        <taxon>Pleosporineae</taxon>
        <taxon>Pleosporaceae</taxon>
        <taxon>Pyrenophora</taxon>
    </lineage>
</organism>
<name>A0A5M9KUN5_9PLEO</name>
<accession>A0A5M9KUN5</accession>
<dbReference type="GeneID" id="90954997"/>
<dbReference type="KEGG" id="ptrr:90954997"/>
<evidence type="ECO:0000313" key="2">
    <source>
        <dbReference type="Proteomes" id="UP000245464"/>
    </source>
</evidence>
<dbReference type="EMBL" id="NQIK02000010">
    <property type="protein sequence ID" value="KAF7565675.1"/>
    <property type="molecule type" value="Genomic_DNA"/>
</dbReference>
<evidence type="ECO:0000313" key="1">
    <source>
        <dbReference type="EMBL" id="KAF7565675.1"/>
    </source>
</evidence>
<reference evidence="1" key="1">
    <citation type="journal article" date="2018" name="BMC Genomics">
        <title>Comparative genomics of the wheat fungal pathogen Pyrenophora tritici-repentis reveals chromosomal variations and genome plasticity.</title>
        <authorList>
            <person name="Moolhuijzen P."/>
            <person name="See P.T."/>
            <person name="Hane J.K."/>
            <person name="Shi G."/>
            <person name="Liu Z."/>
            <person name="Oliver R.P."/>
            <person name="Moffat C.S."/>
        </authorList>
    </citation>
    <scope>NUCLEOTIDE SEQUENCE [LARGE SCALE GENOMIC DNA]</scope>
    <source>
        <strain evidence="1">M4</strain>
    </source>
</reference>
<dbReference type="RefSeq" id="XP_065959460.1">
    <property type="nucleotide sequence ID" value="XM_066104896.1"/>
</dbReference>
<gene>
    <name evidence="1" type="ORF">PtrM4_051090</name>
</gene>
<dbReference type="AlphaFoldDB" id="A0A5M9KUN5"/>
<protein>
    <submittedName>
        <fullName evidence="1">Uncharacterized protein</fullName>
    </submittedName>
</protein>
<sequence>MLTSQSDFRLPQRKKFERGVSVPERRNVVVELFDIKTLEE</sequence>
<proteinExistence type="predicted"/>
<comment type="caution">
    <text evidence="1">The sequence shown here is derived from an EMBL/GenBank/DDBJ whole genome shotgun (WGS) entry which is preliminary data.</text>
</comment>
<dbReference type="Proteomes" id="UP000245464">
    <property type="component" value="Chromosome 10"/>
</dbReference>